<reference evidence="1" key="1">
    <citation type="journal article" date="2020" name="Nature">
        <title>Giant virus diversity and host interactions through global metagenomics.</title>
        <authorList>
            <person name="Schulz F."/>
            <person name="Roux S."/>
            <person name="Paez-Espino D."/>
            <person name="Jungbluth S."/>
            <person name="Walsh D.A."/>
            <person name="Denef V.J."/>
            <person name="McMahon K.D."/>
            <person name="Konstantinidis K.T."/>
            <person name="Eloe-Fadrosh E.A."/>
            <person name="Kyrpides N.C."/>
            <person name="Woyke T."/>
        </authorList>
    </citation>
    <scope>NUCLEOTIDE SEQUENCE</scope>
    <source>
        <strain evidence="1">GVMAG-M-3300025695-21</strain>
    </source>
</reference>
<proteinExistence type="predicted"/>
<dbReference type="EMBL" id="MN740305">
    <property type="protein sequence ID" value="QHT99146.1"/>
    <property type="molecule type" value="Genomic_DNA"/>
</dbReference>
<evidence type="ECO:0000313" key="1">
    <source>
        <dbReference type="EMBL" id="QHT99146.1"/>
    </source>
</evidence>
<sequence>MNEEDLNQISGMIDTLINKIHAYYDSDVIDNEHIDALEYAFKELVVKYNAVYKLLEDEKN</sequence>
<accession>A0A6C0J3E2</accession>
<name>A0A6C0J3E2_9ZZZZ</name>
<protein>
    <submittedName>
        <fullName evidence="1">Uncharacterized protein</fullName>
    </submittedName>
</protein>
<organism evidence="1">
    <name type="scientific">viral metagenome</name>
    <dbReference type="NCBI Taxonomy" id="1070528"/>
    <lineage>
        <taxon>unclassified sequences</taxon>
        <taxon>metagenomes</taxon>
        <taxon>organismal metagenomes</taxon>
    </lineage>
</organism>
<dbReference type="AlphaFoldDB" id="A0A6C0J3E2"/>